<protein>
    <submittedName>
        <fullName evidence="1">Uncharacterized protein</fullName>
    </submittedName>
</protein>
<dbReference type="Proteomes" id="UP000589292">
    <property type="component" value="Unassembled WGS sequence"/>
</dbReference>
<evidence type="ECO:0000313" key="2">
    <source>
        <dbReference type="Proteomes" id="UP000589292"/>
    </source>
</evidence>
<gene>
    <name evidence="1" type="ORF">FG486_12280</name>
</gene>
<dbReference type="RefSeq" id="WP_181267701.1">
    <property type="nucleotide sequence ID" value="NZ_VDES01000002.1"/>
</dbReference>
<accession>A0A7V8RES4</accession>
<comment type="caution">
    <text evidence="1">The sequence shown here is derived from an EMBL/GenBank/DDBJ whole genome shotgun (WGS) entry which is preliminary data.</text>
</comment>
<evidence type="ECO:0000313" key="1">
    <source>
        <dbReference type="EMBL" id="MBA1375118.1"/>
    </source>
</evidence>
<keyword evidence="2" id="KW-1185">Reference proteome</keyword>
<dbReference type="EMBL" id="VDES01000002">
    <property type="protein sequence ID" value="MBA1375118.1"/>
    <property type="molecule type" value="Genomic_DNA"/>
</dbReference>
<name>A0A7V8RES4_9SPHN</name>
<proteinExistence type="predicted"/>
<organism evidence="1 2">
    <name type="scientific">Sphingomonas ursincola</name>
    <dbReference type="NCBI Taxonomy" id="56361"/>
    <lineage>
        <taxon>Bacteria</taxon>
        <taxon>Pseudomonadati</taxon>
        <taxon>Pseudomonadota</taxon>
        <taxon>Alphaproteobacteria</taxon>
        <taxon>Sphingomonadales</taxon>
        <taxon>Sphingomonadaceae</taxon>
        <taxon>Sphingomonas</taxon>
    </lineage>
</organism>
<reference evidence="1 2" key="1">
    <citation type="journal article" date="1994" name="Int. J. Syst. Bacteriol.">
        <title>Phylogenetic positions of novel aerobic, bacteriochlorophyll a-containing bacteria and description of Roseococcus thiosulfatophilus gen. nov., sp. nov., Erythromicrobium ramosum gen. nov., sp. nov., and Erythrobacter litoralis sp. nov.</title>
        <authorList>
            <person name="Yurkov V."/>
            <person name="Stackebrandt E."/>
            <person name="Holmes A."/>
            <person name="Fuerst J.A."/>
            <person name="Hugenholtz P."/>
            <person name="Golecki J."/>
            <person name="Gad'on N."/>
            <person name="Gorlenko V.M."/>
            <person name="Kompantseva E.I."/>
            <person name="Drews G."/>
        </authorList>
    </citation>
    <scope>NUCLEOTIDE SEQUENCE [LARGE SCALE GENOMIC DNA]</scope>
    <source>
        <strain evidence="1 2">KR-99</strain>
    </source>
</reference>
<dbReference type="AlphaFoldDB" id="A0A7V8RES4"/>
<sequence length="112" mass="12039">MRLSINAVTSAERQRVIDAIAAAVSELGGWIDDVHLFSNISVAIRSFLPPDRVQPFGERLAALGLKLSDSAQRDLAACAAVPGSAAELFCTVQITFFHDEPDLRRHVPSVPG</sequence>